<dbReference type="InterPro" id="IPR036397">
    <property type="entry name" value="RNaseH_sf"/>
</dbReference>
<keyword evidence="1" id="KW-1133">Transmembrane helix</keyword>
<comment type="caution">
    <text evidence="2">The sequence shown here is derived from an EMBL/GenBank/DDBJ whole genome shotgun (WGS) entry which is preliminary data.</text>
</comment>
<dbReference type="Gene3D" id="3.30.420.10">
    <property type="entry name" value="Ribonuclease H-like superfamily/Ribonuclease H"/>
    <property type="match status" value="1"/>
</dbReference>
<feature type="transmembrane region" description="Helical" evidence="1">
    <location>
        <begin position="95"/>
        <end position="112"/>
    </location>
</feature>
<evidence type="ECO:0000313" key="2">
    <source>
        <dbReference type="EMBL" id="MFC3755503.1"/>
    </source>
</evidence>
<reference evidence="3" key="1">
    <citation type="journal article" date="2019" name="Int. J. Syst. Evol. Microbiol.">
        <title>The Global Catalogue of Microorganisms (GCM) 10K type strain sequencing project: providing services to taxonomists for standard genome sequencing and annotation.</title>
        <authorList>
            <consortium name="The Broad Institute Genomics Platform"/>
            <consortium name="The Broad Institute Genome Sequencing Center for Infectious Disease"/>
            <person name="Wu L."/>
            <person name="Ma J."/>
        </authorList>
    </citation>
    <scope>NUCLEOTIDE SEQUENCE [LARGE SCALE GENOMIC DNA]</scope>
    <source>
        <strain evidence="3">CECT 7798</strain>
    </source>
</reference>
<sequence>MSKILGLDLGNNSIGWAIVDTDQNKIIDCGVRIFPSQKISKRNLWEKAIELTEIRFKIINFLTQNFKATPYLFGLSFLTILTLTLTMINRQNWQFWLNIGLTALFSTLTIFHQDKNKK</sequence>
<organism evidence="2 3">
    <name type="scientific">Chryseobacterium tructae</name>
    <dbReference type="NCBI Taxonomy" id="1037380"/>
    <lineage>
        <taxon>Bacteria</taxon>
        <taxon>Pseudomonadati</taxon>
        <taxon>Bacteroidota</taxon>
        <taxon>Flavobacteriia</taxon>
        <taxon>Flavobacteriales</taxon>
        <taxon>Weeksellaceae</taxon>
        <taxon>Chryseobacterium group</taxon>
        <taxon>Chryseobacterium</taxon>
    </lineage>
</organism>
<keyword evidence="1" id="KW-0812">Transmembrane</keyword>
<dbReference type="EMBL" id="JBHRYO010000002">
    <property type="protein sequence ID" value="MFC3755503.1"/>
    <property type="molecule type" value="Genomic_DNA"/>
</dbReference>
<gene>
    <name evidence="2" type="ORF">ACFONJ_05915</name>
</gene>
<accession>A0ABV7XR40</accession>
<keyword evidence="3" id="KW-1185">Reference proteome</keyword>
<proteinExistence type="predicted"/>
<dbReference type="RefSeq" id="WP_290295545.1">
    <property type="nucleotide sequence ID" value="NZ_JAUFQR010000001.1"/>
</dbReference>
<feature type="transmembrane region" description="Helical" evidence="1">
    <location>
        <begin position="71"/>
        <end position="89"/>
    </location>
</feature>
<name>A0ABV7XR40_9FLAO</name>
<evidence type="ECO:0000313" key="3">
    <source>
        <dbReference type="Proteomes" id="UP001595735"/>
    </source>
</evidence>
<keyword evidence="1" id="KW-0472">Membrane</keyword>
<evidence type="ECO:0000256" key="1">
    <source>
        <dbReference type="SAM" id="Phobius"/>
    </source>
</evidence>
<protein>
    <submittedName>
        <fullName evidence="2">Uncharacterized protein</fullName>
    </submittedName>
</protein>
<dbReference type="Proteomes" id="UP001595735">
    <property type="component" value="Unassembled WGS sequence"/>
</dbReference>